<proteinExistence type="predicted"/>
<comment type="caution">
    <text evidence="1">The sequence shown here is derived from an EMBL/GenBank/DDBJ whole genome shotgun (WGS) entry which is preliminary data.</text>
</comment>
<gene>
    <name evidence="1" type="ORF">ENT77_07280</name>
</gene>
<dbReference type="AlphaFoldDB" id="A0A7C4VU61"/>
<dbReference type="EMBL" id="DSZY01000031">
    <property type="protein sequence ID" value="HGU40984.1"/>
    <property type="molecule type" value="Genomic_DNA"/>
</dbReference>
<reference evidence="1" key="1">
    <citation type="journal article" date="2020" name="mSystems">
        <title>Genome- and Community-Level Interaction Insights into Carbon Utilization and Element Cycling Functions of Hydrothermarchaeota in Hydrothermal Sediment.</title>
        <authorList>
            <person name="Zhou Z."/>
            <person name="Liu Y."/>
            <person name="Xu W."/>
            <person name="Pan J."/>
            <person name="Luo Z.H."/>
            <person name="Li M."/>
        </authorList>
    </citation>
    <scope>NUCLEOTIDE SEQUENCE [LARGE SCALE GENOMIC DNA]</scope>
    <source>
        <strain evidence="1">SpSt-609</strain>
    </source>
</reference>
<protein>
    <submittedName>
        <fullName evidence="1">Uncharacterized protein</fullName>
    </submittedName>
</protein>
<accession>A0A7C4VU61</accession>
<name>A0A7C4VU61_9BACT</name>
<evidence type="ECO:0000313" key="1">
    <source>
        <dbReference type="EMBL" id="HGU40984.1"/>
    </source>
</evidence>
<organism evidence="1">
    <name type="scientific">Fervidobacterium thailandense</name>
    <dbReference type="NCBI Taxonomy" id="1008305"/>
    <lineage>
        <taxon>Bacteria</taxon>
        <taxon>Thermotogati</taxon>
        <taxon>Thermotogota</taxon>
        <taxon>Thermotogae</taxon>
        <taxon>Thermotogales</taxon>
        <taxon>Fervidobacteriaceae</taxon>
        <taxon>Fervidobacterium</taxon>
    </lineage>
</organism>
<sequence>MQELIFWIIFLTVTFSLLISQSILRVERPILPSPQGTLLETLPDPKKEDPALVLEYENTVVRERLVKLDKRTDLVYGLGKNSGPDLDIAMIREGARQFALQQIISKLEEKKSLILELLKKSVTNETYLTELQSVIGQAFLQLYSGISLEEGALISTFRIWTKTEKQITTYYFLVVFDQDYALSYVLSLYPELTTISYNGKHIPFEALWYTVFQVSGN</sequence>